<feature type="compositionally biased region" description="Basic and acidic residues" evidence="1">
    <location>
        <begin position="58"/>
        <end position="90"/>
    </location>
</feature>
<feature type="region of interest" description="Disordered" evidence="1">
    <location>
        <begin position="43"/>
        <end position="90"/>
    </location>
</feature>
<protein>
    <submittedName>
        <fullName evidence="2">Uncharacterized protein</fullName>
    </submittedName>
</protein>
<gene>
    <name evidence="2" type="ORF">GV64_10870</name>
</gene>
<dbReference type="EMBL" id="JOJP01000001">
    <property type="protein sequence ID" value="KEI71178.1"/>
    <property type="molecule type" value="Genomic_DNA"/>
</dbReference>
<dbReference type="Proteomes" id="UP000027997">
    <property type="component" value="Unassembled WGS sequence"/>
</dbReference>
<reference evidence="2 3" key="1">
    <citation type="submission" date="2014-06" db="EMBL/GenBank/DDBJ databases">
        <title>Whole Genome Sequences of Three Symbiotic Endozoicomonas Bacteria.</title>
        <authorList>
            <person name="Neave M.J."/>
            <person name="Apprill A."/>
            <person name="Voolstra C.R."/>
        </authorList>
    </citation>
    <scope>NUCLEOTIDE SEQUENCE [LARGE SCALE GENOMIC DNA]</scope>
    <source>
        <strain evidence="2 3">DSM 22380</strain>
    </source>
</reference>
<accession>A0A081KAK2</accession>
<comment type="caution">
    <text evidence="2">The sequence shown here is derived from an EMBL/GenBank/DDBJ whole genome shotgun (WGS) entry which is preliminary data.</text>
</comment>
<dbReference type="RefSeq" id="WP_020582736.1">
    <property type="nucleotide sequence ID" value="NZ_JOJP01000001.1"/>
</dbReference>
<feature type="compositionally biased region" description="Polar residues" evidence="1">
    <location>
        <begin position="44"/>
        <end position="57"/>
    </location>
</feature>
<evidence type="ECO:0000313" key="3">
    <source>
        <dbReference type="Proteomes" id="UP000027997"/>
    </source>
</evidence>
<keyword evidence="3" id="KW-1185">Reference proteome</keyword>
<organism evidence="2 3">
    <name type="scientific">Endozoicomonas elysicola</name>
    <dbReference type="NCBI Taxonomy" id="305900"/>
    <lineage>
        <taxon>Bacteria</taxon>
        <taxon>Pseudomonadati</taxon>
        <taxon>Pseudomonadota</taxon>
        <taxon>Gammaproteobacteria</taxon>
        <taxon>Oceanospirillales</taxon>
        <taxon>Endozoicomonadaceae</taxon>
        <taxon>Endozoicomonas</taxon>
    </lineage>
</organism>
<evidence type="ECO:0000256" key="1">
    <source>
        <dbReference type="SAM" id="MobiDB-lite"/>
    </source>
</evidence>
<evidence type="ECO:0000313" key="2">
    <source>
        <dbReference type="EMBL" id="KEI71178.1"/>
    </source>
</evidence>
<proteinExistence type="predicted"/>
<sequence length="153" mass="17359">MNNNIKPAWMFLGVFLVTLLWALESDNRPRVRLAMPYSSDDLRSSTIDVASPQSRQADNLKPDEQLASEDRSVRFGKTEKKNNLQPHRDSLLSDASRDLLVNSANRQLPAQEQAFYLPDKEPVEPFRDNNPLHAADRLYSCFGNSCLNIVADQ</sequence>
<dbReference type="AlphaFoldDB" id="A0A081KAK2"/>
<name>A0A081KAK2_9GAMM</name>